<dbReference type="HOGENOM" id="CLU_073664_0_0_1"/>
<evidence type="ECO:0000313" key="1">
    <source>
        <dbReference type="EMBL" id="EPS43791.1"/>
    </source>
</evidence>
<organism evidence="1 2">
    <name type="scientific">Dactylellina haptotyla (strain CBS 200.50)</name>
    <name type="common">Nematode-trapping fungus</name>
    <name type="synonym">Monacrosporium haptotylum</name>
    <dbReference type="NCBI Taxonomy" id="1284197"/>
    <lineage>
        <taxon>Eukaryota</taxon>
        <taxon>Fungi</taxon>
        <taxon>Dikarya</taxon>
        <taxon>Ascomycota</taxon>
        <taxon>Pezizomycotina</taxon>
        <taxon>Orbiliomycetes</taxon>
        <taxon>Orbiliales</taxon>
        <taxon>Orbiliaceae</taxon>
        <taxon>Dactylellina</taxon>
    </lineage>
</organism>
<dbReference type="AlphaFoldDB" id="S8AS17"/>
<name>S8AS17_DACHA</name>
<dbReference type="Proteomes" id="UP000015100">
    <property type="component" value="Unassembled WGS sequence"/>
</dbReference>
<dbReference type="eggNOG" id="ENOG502SR2G">
    <property type="taxonomic scope" value="Eukaryota"/>
</dbReference>
<gene>
    <name evidence="1" type="ORF">H072_2228</name>
</gene>
<dbReference type="EMBL" id="AQGS01000065">
    <property type="protein sequence ID" value="EPS43791.1"/>
    <property type="molecule type" value="Genomic_DNA"/>
</dbReference>
<comment type="caution">
    <text evidence="1">The sequence shown here is derived from an EMBL/GenBank/DDBJ whole genome shotgun (WGS) entry which is preliminary data.</text>
</comment>
<proteinExistence type="predicted"/>
<evidence type="ECO:0000313" key="2">
    <source>
        <dbReference type="Proteomes" id="UP000015100"/>
    </source>
</evidence>
<reference evidence="1 2" key="1">
    <citation type="journal article" date="2013" name="PLoS Genet.">
        <title>Genomic mechanisms accounting for the adaptation to parasitism in nematode-trapping fungi.</title>
        <authorList>
            <person name="Meerupati T."/>
            <person name="Andersson K.M."/>
            <person name="Friman E."/>
            <person name="Kumar D."/>
            <person name="Tunlid A."/>
            <person name="Ahren D."/>
        </authorList>
    </citation>
    <scope>NUCLEOTIDE SEQUENCE [LARGE SCALE GENOMIC DNA]</scope>
    <source>
        <strain evidence="1 2">CBS 200.50</strain>
    </source>
</reference>
<accession>S8AS17</accession>
<reference evidence="2" key="2">
    <citation type="submission" date="2013-04" db="EMBL/GenBank/DDBJ databases">
        <title>Genomic mechanisms accounting for the adaptation to parasitism in nematode-trapping fungi.</title>
        <authorList>
            <person name="Ahren D.G."/>
        </authorList>
    </citation>
    <scope>NUCLEOTIDE SEQUENCE [LARGE SCALE GENOMIC DNA]</scope>
    <source>
        <strain evidence="2">CBS 200.50</strain>
    </source>
</reference>
<dbReference type="OMA" id="CILEVCC"/>
<sequence length="319" mass="34962">MTHLLPGASITNITTPAQLCAKFDKGGGSGLQGTFAIYSVASLGNSLDEQLQKCPPALRSKLDAAAAAVADRIPIYYQLSDIRQDKLISLPSSSSIKEDDKSPYPRLPWFLINAAIAHDHCVVGQRGVVETLLGTLRRPWCILEVCCCDYGTVSVMLDFAVIAQQISPELYAAAVLLLSHEKLKRSSEKQIPLPPMYSGSRSSEPSLGPLREVYNALSADGIRSHNPFWLRVICICGIQLGIAVSDLLRVLCAAKGVYIPENMGSPVRVGGLRRAVTEDLTSVRRRIPDHEQRTGFQSHSQRLVSLYRQVLQRLTEEVL</sequence>
<keyword evidence="2" id="KW-1185">Reference proteome</keyword>
<protein>
    <submittedName>
        <fullName evidence="1">Uncharacterized protein</fullName>
    </submittedName>
</protein>
<dbReference type="OrthoDB" id="4467587at2759"/>